<feature type="binding site" evidence="5">
    <location>
        <position position="250"/>
    </location>
    <ligand>
        <name>Mg(2+)</name>
        <dbReference type="ChEBI" id="CHEBI:18420"/>
    </ligand>
</feature>
<feature type="binding site" evidence="5">
    <location>
        <position position="33"/>
    </location>
    <ligand>
        <name>Mg(2+)</name>
        <dbReference type="ChEBI" id="CHEBI:18420"/>
    </ligand>
</feature>
<gene>
    <name evidence="6" type="ORF">AMK59_5449</name>
</gene>
<dbReference type="SUPFAM" id="SSF56784">
    <property type="entry name" value="HAD-like"/>
    <property type="match status" value="1"/>
</dbReference>
<comment type="similarity">
    <text evidence="2">Belongs to the HAD-like hydrolase superfamily.</text>
</comment>
<reference evidence="6 7" key="1">
    <citation type="submission" date="2015-09" db="EMBL/GenBank/DDBJ databases">
        <title>Draft genome of the scarab beetle Oryctes borbonicus.</title>
        <authorList>
            <person name="Meyer J.M."/>
            <person name="Markov G.V."/>
            <person name="Baskaran P."/>
            <person name="Herrmann M."/>
            <person name="Sommer R.J."/>
            <person name="Roedelsperger C."/>
        </authorList>
    </citation>
    <scope>NUCLEOTIDE SEQUENCE [LARGE SCALE GENOMIC DNA]</scope>
    <source>
        <strain evidence="6">OB123</strain>
        <tissue evidence="6">Whole animal</tissue>
    </source>
</reference>
<keyword evidence="5" id="KW-0479">Metal-binding</keyword>
<dbReference type="InterPro" id="IPR006349">
    <property type="entry name" value="PGP_euk"/>
</dbReference>
<evidence type="ECO:0000256" key="4">
    <source>
        <dbReference type="PIRSR" id="PIRSR000915-2"/>
    </source>
</evidence>
<keyword evidence="7" id="KW-1185">Reference proteome</keyword>
<dbReference type="OrthoDB" id="413953at2759"/>
<dbReference type="PANTHER" id="PTHR19288">
    <property type="entry name" value="4-NITROPHENYLPHOSPHATASE-RELATED"/>
    <property type="match status" value="1"/>
</dbReference>
<dbReference type="Pfam" id="PF13242">
    <property type="entry name" value="Hydrolase_like"/>
    <property type="match status" value="1"/>
</dbReference>
<dbReference type="NCBIfam" id="TIGR01452">
    <property type="entry name" value="PGP_euk"/>
    <property type="match status" value="1"/>
</dbReference>
<dbReference type="PIRSF" id="PIRSF000915">
    <property type="entry name" value="PGP-type_phosphatase"/>
    <property type="match status" value="1"/>
</dbReference>
<dbReference type="GO" id="GO:0005737">
    <property type="term" value="C:cytoplasm"/>
    <property type="evidence" value="ECO:0007669"/>
    <property type="project" value="TreeGrafter"/>
</dbReference>
<evidence type="ECO:0000313" key="7">
    <source>
        <dbReference type="Proteomes" id="UP000051574"/>
    </source>
</evidence>
<dbReference type="PANTHER" id="PTHR19288:SF93">
    <property type="entry name" value="FI11325P-RELATED"/>
    <property type="match status" value="1"/>
</dbReference>
<accession>A0A0T6B2T0</accession>
<comment type="cofactor">
    <cofactor evidence="5">
        <name>Mg(2+)</name>
        <dbReference type="ChEBI" id="CHEBI:18420"/>
    </cofactor>
    <text evidence="5">Divalent metal ions. Mg(2+) is the most effective.</text>
</comment>
<organism evidence="6 7">
    <name type="scientific">Oryctes borbonicus</name>
    <dbReference type="NCBI Taxonomy" id="1629725"/>
    <lineage>
        <taxon>Eukaryota</taxon>
        <taxon>Metazoa</taxon>
        <taxon>Ecdysozoa</taxon>
        <taxon>Arthropoda</taxon>
        <taxon>Hexapoda</taxon>
        <taxon>Insecta</taxon>
        <taxon>Pterygota</taxon>
        <taxon>Neoptera</taxon>
        <taxon>Endopterygota</taxon>
        <taxon>Coleoptera</taxon>
        <taxon>Polyphaga</taxon>
        <taxon>Scarabaeiformia</taxon>
        <taxon>Scarabaeidae</taxon>
        <taxon>Dynastinae</taxon>
        <taxon>Oryctes</taxon>
    </lineage>
</organism>
<name>A0A0T6B2T0_9SCAR</name>
<feature type="binding site" evidence="5">
    <location>
        <position position="31"/>
    </location>
    <ligand>
        <name>Mg(2+)</name>
        <dbReference type="ChEBI" id="CHEBI:18420"/>
    </ligand>
</feature>
<dbReference type="Gene3D" id="3.40.50.1000">
    <property type="entry name" value="HAD superfamily/HAD-like"/>
    <property type="match status" value="2"/>
</dbReference>
<evidence type="ECO:0000256" key="5">
    <source>
        <dbReference type="PIRSR" id="PIRSR000915-3"/>
    </source>
</evidence>
<dbReference type="InterPro" id="IPR036412">
    <property type="entry name" value="HAD-like_sf"/>
</dbReference>
<dbReference type="GO" id="GO:0046872">
    <property type="term" value="F:metal ion binding"/>
    <property type="evidence" value="ECO:0007669"/>
    <property type="project" value="UniProtKB-KW"/>
</dbReference>
<dbReference type="NCBIfam" id="TIGR01460">
    <property type="entry name" value="HAD-SF-IIA"/>
    <property type="match status" value="1"/>
</dbReference>
<evidence type="ECO:0000313" key="6">
    <source>
        <dbReference type="EMBL" id="KRT81634.1"/>
    </source>
</evidence>
<feature type="active site" description="Nucleophile" evidence="3">
    <location>
        <position position="31"/>
    </location>
</feature>
<dbReference type="InterPro" id="IPR006357">
    <property type="entry name" value="HAD-SF_hydro_IIA"/>
</dbReference>
<dbReference type="Proteomes" id="UP000051574">
    <property type="component" value="Unassembled WGS sequence"/>
</dbReference>
<keyword evidence="1 2" id="KW-0378">Hydrolase</keyword>
<dbReference type="EMBL" id="LJIG01016094">
    <property type="protein sequence ID" value="KRT81634.1"/>
    <property type="molecule type" value="Genomic_DNA"/>
</dbReference>
<feature type="binding site" evidence="4">
    <location>
        <position position="225"/>
    </location>
    <ligand>
        <name>substrate</name>
    </ligand>
</feature>
<dbReference type="GO" id="GO:0016791">
    <property type="term" value="F:phosphatase activity"/>
    <property type="evidence" value="ECO:0007669"/>
    <property type="project" value="InterPro"/>
</dbReference>
<evidence type="ECO:0000256" key="2">
    <source>
        <dbReference type="PIRNR" id="PIRNR000915"/>
    </source>
</evidence>
<evidence type="ECO:0000256" key="3">
    <source>
        <dbReference type="PIRSR" id="PIRSR000915-1"/>
    </source>
</evidence>
<protein>
    <submittedName>
        <fullName evidence="6">Hydrolase</fullName>
    </submittedName>
</protein>
<sequence length="310" mass="34930">MYNKRSLTNLANLSKEEIKKFIDSFDVLLTDCDGVLWLENQVYDGSPQALNSLRDLGKKIFFVTNNSTRHRDEFLKKAQKMGFTCEKEEIMTTSYLAANYLKEINFDKKVYVVGSKGITSELEEVNIKYSPIGPDILDCDLMTYIENVKLDPDVGAVVVGFDQHISYPKMLKAASYLNDPNCHFVATNTDERFPIGIGGIVKPGSGAVVRSIETCAERKPFVIGKPETYITEAIKKCCNIDPKRTLMIGDRCNTDILLGTRCGYQTLLVLSGVTNLEDVRKWKESDKKEYQDLVPDFYLGKLGDLLTLIN</sequence>
<dbReference type="AlphaFoldDB" id="A0A0T6B2T0"/>
<evidence type="ECO:0000256" key="1">
    <source>
        <dbReference type="ARBA" id="ARBA00022801"/>
    </source>
</evidence>
<keyword evidence="5" id="KW-0460">Magnesium</keyword>
<comment type="caution">
    <text evidence="6">The sequence shown here is derived from an EMBL/GenBank/DDBJ whole genome shotgun (WGS) entry which is preliminary data.</text>
</comment>
<feature type="active site" description="Proton donor" evidence="3">
    <location>
        <position position="33"/>
    </location>
</feature>
<dbReference type="Pfam" id="PF13344">
    <property type="entry name" value="Hydrolase_6"/>
    <property type="match status" value="1"/>
</dbReference>
<proteinExistence type="inferred from homology"/>
<dbReference type="InterPro" id="IPR023214">
    <property type="entry name" value="HAD_sf"/>
</dbReference>